<dbReference type="EMBL" id="FOBB01000002">
    <property type="protein sequence ID" value="SEL65291.1"/>
    <property type="molecule type" value="Genomic_DNA"/>
</dbReference>
<keyword evidence="4" id="KW-1185">Reference proteome</keyword>
<organism evidence="3 4">
    <name type="scientific">Chitinophaga rupis</name>
    <dbReference type="NCBI Taxonomy" id="573321"/>
    <lineage>
        <taxon>Bacteria</taxon>
        <taxon>Pseudomonadati</taxon>
        <taxon>Bacteroidota</taxon>
        <taxon>Chitinophagia</taxon>
        <taxon>Chitinophagales</taxon>
        <taxon>Chitinophagaceae</taxon>
        <taxon>Chitinophaga</taxon>
    </lineage>
</organism>
<dbReference type="STRING" id="573321.SAMN04488505_102769"/>
<dbReference type="PRINTS" id="PR00080">
    <property type="entry name" value="SDRFAMILY"/>
</dbReference>
<dbReference type="Pfam" id="PF13561">
    <property type="entry name" value="adh_short_C2"/>
    <property type="match status" value="1"/>
</dbReference>
<dbReference type="PRINTS" id="PR00081">
    <property type="entry name" value="GDHRDH"/>
</dbReference>
<name>A0A1H7RY83_9BACT</name>
<evidence type="ECO:0000313" key="4">
    <source>
        <dbReference type="Proteomes" id="UP000198984"/>
    </source>
</evidence>
<keyword evidence="2" id="KW-0560">Oxidoreductase</keyword>
<dbReference type="RefSeq" id="WP_089910624.1">
    <property type="nucleotide sequence ID" value="NZ_FOBB01000002.1"/>
</dbReference>
<proteinExistence type="inferred from homology"/>
<dbReference type="OrthoDB" id="9803333at2"/>
<reference evidence="3 4" key="1">
    <citation type="submission" date="2016-10" db="EMBL/GenBank/DDBJ databases">
        <authorList>
            <person name="de Groot N.N."/>
        </authorList>
    </citation>
    <scope>NUCLEOTIDE SEQUENCE [LARGE SCALE GENOMIC DNA]</scope>
    <source>
        <strain evidence="3 4">DSM 21039</strain>
    </source>
</reference>
<evidence type="ECO:0000256" key="2">
    <source>
        <dbReference type="ARBA" id="ARBA00023002"/>
    </source>
</evidence>
<dbReference type="FunFam" id="3.40.50.720:FF:000084">
    <property type="entry name" value="Short-chain dehydrogenase reductase"/>
    <property type="match status" value="1"/>
</dbReference>
<gene>
    <name evidence="3" type="ORF">SAMN04488505_102769</name>
</gene>
<dbReference type="InterPro" id="IPR036291">
    <property type="entry name" value="NAD(P)-bd_dom_sf"/>
</dbReference>
<dbReference type="AlphaFoldDB" id="A0A1H7RY83"/>
<comment type="similarity">
    <text evidence="1">Belongs to the short-chain dehydrogenases/reductases (SDR) family.</text>
</comment>
<sequence length="246" mass="25544">MKRLENKTALVTGGSRGMGAAIAKRLAHEGAKVAITYVSSADKAQAVVKEIEAAGGQAIAIAADNENAEALTAAVNQTAKTFGSIDILVNNAGIWMAGEIDKHTLAEFDRVVSVNVRAVFVAVQAALTHMPNGGRIITIGSNLAERVWAPGMTLYSMTKAALIGLTKGLARDLGAREITVNLIQPGSTDTDMNPENGPHSDHQRALMAIPKYGSADDIAAYVAFLSGTEARSFTGAVTTIDGGLNA</sequence>
<dbReference type="Proteomes" id="UP000198984">
    <property type="component" value="Unassembled WGS sequence"/>
</dbReference>
<evidence type="ECO:0000313" key="3">
    <source>
        <dbReference type="EMBL" id="SEL65291.1"/>
    </source>
</evidence>
<dbReference type="GO" id="GO:0016491">
    <property type="term" value="F:oxidoreductase activity"/>
    <property type="evidence" value="ECO:0007669"/>
    <property type="project" value="UniProtKB-KW"/>
</dbReference>
<protein>
    <submittedName>
        <fullName evidence="3">NAD(P)-dependent dehydrogenase, short-chain alcohol dehydrogenase family</fullName>
    </submittedName>
</protein>
<dbReference type="InterPro" id="IPR020904">
    <property type="entry name" value="Sc_DH/Rdtase_CS"/>
</dbReference>
<dbReference type="SUPFAM" id="SSF51735">
    <property type="entry name" value="NAD(P)-binding Rossmann-fold domains"/>
    <property type="match status" value="1"/>
</dbReference>
<dbReference type="InterPro" id="IPR002347">
    <property type="entry name" value="SDR_fam"/>
</dbReference>
<dbReference type="PROSITE" id="PS00061">
    <property type="entry name" value="ADH_SHORT"/>
    <property type="match status" value="1"/>
</dbReference>
<evidence type="ECO:0000256" key="1">
    <source>
        <dbReference type="ARBA" id="ARBA00006484"/>
    </source>
</evidence>
<dbReference type="PANTHER" id="PTHR43639">
    <property type="entry name" value="OXIDOREDUCTASE, SHORT-CHAIN DEHYDROGENASE/REDUCTASE FAMILY (AFU_ORTHOLOGUE AFUA_5G02870)"/>
    <property type="match status" value="1"/>
</dbReference>
<dbReference type="PANTHER" id="PTHR43639:SF1">
    <property type="entry name" value="SHORT-CHAIN DEHYDROGENASE_REDUCTASE FAMILY PROTEIN"/>
    <property type="match status" value="1"/>
</dbReference>
<dbReference type="Gene3D" id="3.40.50.720">
    <property type="entry name" value="NAD(P)-binding Rossmann-like Domain"/>
    <property type="match status" value="1"/>
</dbReference>
<accession>A0A1H7RY83</accession>